<accession>A0A834X2Y7</accession>
<dbReference type="InterPro" id="IPR044861">
    <property type="entry name" value="IPNS-like_FE2OG_OXY"/>
</dbReference>
<dbReference type="OrthoDB" id="288590at2759"/>
<keyword evidence="3 5" id="KW-0560">Oxidoreductase</keyword>
<dbReference type="PROSITE" id="PS51471">
    <property type="entry name" value="FE2OG_OXY"/>
    <property type="match status" value="1"/>
</dbReference>
<dbReference type="GO" id="GO:0046872">
    <property type="term" value="F:metal ion binding"/>
    <property type="evidence" value="ECO:0007669"/>
    <property type="project" value="UniProtKB-KW"/>
</dbReference>
<evidence type="ECO:0000256" key="3">
    <source>
        <dbReference type="ARBA" id="ARBA00023002"/>
    </source>
</evidence>
<keyword evidence="4 5" id="KW-0408">Iron</keyword>
<evidence type="ECO:0000313" key="8">
    <source>
        <dbReference type="Proteomes" id="UP000634136"/>
    </source>
</evidence>
<dbReference type="SUPFAM" id="SSF51197">
    <property type="entry name" value="Clavaminate synthase-like"/>
    <property type="match status" value="1"/>
</dbReference>
<dbReference type="Pfam" id="PF03171">
    <property type="entry name" value="2OG-FeII_Oxy"/>
    <property type="match status" value="1"/>
</dbReference>
<dbReference type="InterPro" id="IPR005123">
    <property type="entry name" value="Oxoglu/Fe-dep_dioxygenase_dom"/>
</dbReference>
<organism evidence="7 8">
    <name type="scientific">Senna tora</name>
    <dbReference type="NCBI Taxonomy" id="362788"/>
    <lineage>
        <taxon>Eukaryota</taxon>
        <taxon>Viridiplantae</taxon>
        <taxon>Streptophyta</taxon>
        <taxon>Embryophyta</taxon>
        <taxon>Tracheophyta</taxon>
        <taxon>Spermatophyta</taxon>
        <taxon>Magnoliopsida</taxon>
        <taxon>eudicotyledons</taxon>
        <taxon>Gunneridae</taxon>
        <taxon>Pentapetalae</taxon>
        <taxon>rosids</taxon>
        <taxon>fabids</taxon>
        <taxon>Fabales</taxon>
        <taxon>Fabaceae</taxon>
        <taxon>Caesalpinioideae</taxon>
        <taxon>Cassia clade</taxon>
        <taxon>Senna</taxon>
    </lineage>
</organism>
<evidence type="ECO:0000256" key="2">
    <source>
        <dbReference type="ARBA" id="ARBA00022723"/>
    </source>
</evidence>
<dbReference type="PANTHER" id="PTHR10209">
    <property type="entry name" value="OXIDOREDUCTASE, 2OG-FE II OXYGENASE FAMILY PROTEIN"/>
    <property type="match status" value="1"/>
</dbReference>
<dbReference type="InterPro" id="IPR027443">
    <property type="entry name" value="IPNS-like_sf"/>
</dbReference>
<evidence type="ECO:0000256" key="1">
    <source>
        <dbReference type="ARBA" id="ARBA00008056"/>
    </source>
</evidence>
<dbReference type="AlphaFoldDB" id="A0A834X2Y7"/>
<dbReference type="FunFam" id="2.60.120.330:FF:000026">
    <property type="entry name" value="DIBOA-glucoside dioxygenase BX6"/>
    <property type="match status" value="1"/>
</dbReference>
<dbReference type="Gene3D" id="2.60.120.330">
    <property type="entry name" value="B-lactam Antibiotic, Isopenicillin N Synthase, Chain"/>
    <property type="match status" value="1"/>
</dbReference>
<keyword evidence="2 5" id="KW-0479">Metal-binding</keyword>
<dbReference type="Pfam" id="PF14226">
    <property type="entry name" value="DIOX_N"/>
    <property type="match status" value="1"/>
</dbReference>
<dbReference type="GO" id="GO:0051213">
    <property type="term" value="F:dioxygenase activity"/>
    <property type="evidence" value="ECO:0007669"/>
    <property type="project" value="UniProtKB-ARBA"/>
</dbReference>
<protein>
    <submittedName>
        <fullName evidence="7">1-aminocyclopropane-1-carboxylate oxidase-like protein 1-like</fullName>
    </submittedName>
</protein>
<proteinExistence type="inferred from homology"/>
<evidence type="ECO:0000259" key="6">
    <source>
        <dbReference type="PROSITE" id="PS51471"/>
    </source>
</evidence>
<evidence type="ECO:0000313" key="7">
    <source>
        <dbReference type="EMBL" id="KAF7837518.1"/>
    </source>
</evidence>
<gene>
    <name evidence="7" type="ORF">G2W53_006000</name>
</gene>
<dbReference type="EMBL" id="JAAIUW010000003">
    <property type="protein sequence ID" value="KAF7837518.1"/>
    <property type="molecule type" value="Genomic_DNA"/>
</dbReference>
<evidence type="ECO:0000256" key="4">
    <source>
        <dbReference type="ARBA" id="ARBA00023004"/>
    </source>
</evidence>
<sequence>MKAFDETKVGVKGLVDEGVTKIPSLFHHPYLKSEKTSSLGNTEQIIPMIDFGNIDKDPIRRREIVAQVREACEKWGFFQVINHSVPVRVLEEMQDGVRRKPFLYNSNFDLYTSPALNWRDTFTCFLAPNTPNPQDLPQVCRDIMVEHEKAVSKFVIEVYEVLSEALGLNPNYLKDMGCAEEHFGIFHYYPACPEPELTLGATKHSDSSFLTVLHQDQIGGLQVLYDDKWIHVLPVQGALVINIGDLMQLMTNGRFKSVEHRVLSNHIGPRISVASFFSVLKSSKSSGKLYGPMKELLSEDNPPKYRETTIADYLAYFRGKGLDGTSALLHFRI</sequence>
<evidence type="ECO:0000256" key="5">
    <source>
        <dbReference type="RuleBase" id="RU003682"/>
    </source>
</evidence>
<keyword evidence="8" id="KW-1185">Reference proteome</keyword>
<dbReference type="PANTHER" id="PTHR10209:SF846">
    <property type="entry name" value="OXYGENASE FAMILY OXIDOREDUCTASE, PUTATIVE-RELATED"/>
    <property type="match status" value="1"/>
</dbReference>
<feature type="domain" description="Fe2OG dioxygenase" evidence="6">
    <location>
        <begin position="178"/>
        <end position="279"/>
    </location>
</feature>
<dbReference type="Proteomes" id="UP000634136">
    <property type="component" value="Unassembled WGS sequence"/>
</dbReference>
<dbReference type="InterPro" id="IPR026992">
    <property type="entry name" value="DIOX_N"/>
</dbReference>
<comment type="caution">
    <text evidence="7">The sequence shown here is derived from an EMBL/GenBank/DDBJ whole genome shotgun (WGS) entry which is preliminary data.</text>
</comment>
<comment type="similarity">
    <text evidence="1 5">Belongs to the iron/ascorbate-dependent oxidoreductase family.</text>
</comment>
<name>A0A834X2Y7_9FABA</name>
<reference evidence="7" key="1">
    <citation type="submission" date="2020-09" db="EMBL/GenBank/DDBJ databases">
        <title>Genome-Enabled Discovery of Anthraquinone Biosynthesis in Senna tora.</title>
        <authorList>
            <person name="Kang S.-H."/>
            <person name="Pandey R.P."/>
            <person name="Lee C.-M."/>
            <person name="Sim J.-S."/>
            <person name="Jeong J.-T."/>
            <person name="Choi B.-S."/>
            <person name="Jung M."/>
            <person name="Ginzburg D."/>
            <person name="Zhao K."/>
            <person name="Won S.Y."/>
            <person name="Oh T.-J."/>
            <person name="Yu Y."/>
            <person name="Kim N.-H."/>
            <person name="Lee O.R."/>
            <person name="Lee T.-H."/>
            <person name="Bashyal P."/>
            <person name="Kim T.-S."/>
            <person name="Lee W.-H."/>
            <person name="Kawkins C."/>
            <person name="Kim C.-K."/>
            <person name="Kim J.S."/>
            <person name="Ahn B.O."/>
            <person name="Rhee S.Y."/>
            <person name="Sohng J.K."/>
        </authorList>
    </citation>
    <scope>NUCLEOTIDE SEQUENCE</scope>
    <source>
        <tissue evidence="7">Leaf</tissue>
    </source>
</reference>